<feature type="transmembrane region" description="Helical" evidence="1">
    <location>
        <begin position="22"/>
        <end position="47"/>
    </location>
</feature>
<organism evidence="2 3">
    <name type="scientific">Hyphomonas polymorpha PS728</name>
    <dbReference type="NCBI Taxonomy" id="1280954"/>
    <lineage>
        <taxon>Bacteria</taxon>
        <taxon>Pseudomonadati</taxon>
        <taxon>Pseudomonadota</taxon>
        <taxon>Alphaproteobacteria</taxon>
        <taxon>Hyphomonadales</taxon>
        <taxon>Hyphomonadaceae</taxon>
        <taxon>Hyphomonas</taxon>
    </lineage>
</organism>
<name>A0A062VIW2_9PROT</name>
<dbReference type="Proteomes" id="UP000027100">
    <property type="component" value="Unassembled WGS sequence"/>
</dbReference>
<proteinExistence type="predicted"/>
<keyword evidence="1" id="KW-1133">Transmembrane helix</keyword>
<evidence type="ECO:0000313" key="3">
    <source>
        <dbReference type="Proteomes" id="UP000027100"/>
    </source>
</evidence>
<accession>A0A062VIW2</accession>
<dbReference type="PATRIC" id="fig|1280954.3.peg.1237"/>
<sequence length="63" mass="6698">MRADINNVQVSLEGANLAGSQIFVLAGIGVFLVVAAGLTGLIALSYLKGRRSVGRYRKNPPQR</sequence>
<evidence type="ECO:0000313" key="2">
    <source>
        <dbReference type="EMBL" id="KCZ99480.1"/>
    </source>
</evidence>
<keyword evidence="1" id="KW-0472">Membrane</keyword>
<protein>
    <submittedName>
        <fullName evidence="2">Uncharacterized protein</fullName>
    </submittedName>
</protein>
<evidence type="ECO:0000256" key="1">
    <source>
        <dbReference type="SAM" id="Phobius"/>
    </source>
</evidence>
<keyword evidence="1" id="KW-0812">Transmembrane</keyword>
<gene>
    <name evidence="2" type="ORF">HPO_06072</name>
</gene>
<keyword evidence="3" id="KW-1185">Reference proteome</keyword>
<reference evidence="2 3" key="1">
    <citation type="journal article" date="2014" name="Antonie Van Leeuwenhoek">
        <title>Hyphomonas beringensis sp. nov. and Hyphomonas chukchiensis sp. nov., isolated from surface seawater of the Bering Sea and Chukchi Sea.</title>
        <authorList>
            <person name="Li C."/>
            <person name="Lai Q."/>
            <person name="Li G."/>
            <person name="Dong C."/>
            <person name="Wang J."/>
            <person name="Liao Y."/>
            <person name="Shao Z."/>
        </authorList>
    </citation>
    <scope>NUCLEOTIDE SEQUENCE [LARGE SCALE GENOMIC DNA]</scope>
    <source>
        <strain evidence="2 3">PS728</strain>
    </source>
</reference>
<dbReference type="EMBL" id="ARYM01000005">
    <property type="protein sequence ID" value="KCZ99480.1"/>
    <property type="molecule type" value="Genomic_DNA"/>
</dbReference>
<comment type="caution">
    <text evidence="2">The sequence shown here is derived from an EMBL/GenBank/DDBJ whole genome shotgun (WGS) entry which is preliminary data.</text>
</comment>
<dbReference type="AlphaFoldDB" id="A0A062VIW2"/>